<dbReference type="AlphaFoldDB" id="K2S0K8"/>
<dbReference type="InParanoid" id="K2S0K8"/>
<sequence>MLIVSFCVARRRGARWELSSRNGNGVASAASGWRADEEIGRAMEIASRRGRAVPVVGTVEDTDALCFLVLWRVTGSREMTYVSQSQNGQRKFAEAEAPALLERWPFFCVFSAFFGKVRRSYWPRLGRRFLFLFSSIRKGGERGVRSQILIGTKLIEGARCSD</sequence>
<comment type="caution">
    <text evidence="1">The sequence shown here is derived from an EMBL/GenBank/DDBJ whole genome shotgun (WGS) entry which is preliminary data.</text>
</comment>
<dbReference type="VEuPathDB" id="FungiDB:MPH_06713"/>
<dbReference type="HOGENOM" id="CLU_1635724_0_0_1"/>
<organism evidence="1 2">
    <name type="scientific">Macrophomina phaseolina (strain MS6)</name>
    <name type="common">Charcoal rot fungus</name>
    <dbReference type="NCBI Taxonomy" id="1126212"/>
    <lineage>
        <taxon>Eukaryota</taxon>
        <taxon>Fungi</taxon>
        <taxon>Dikarya</taxon>
        <taxon>Ascomycota</taxon>
        <taxon>Pezizomycotina</taxon>
        <taxon>Dothideomycetes</taxon>
        <taxon>Dothideomycetes incertae sedis</taxon>
        <taxon>Botryosphaeriales</taxon>
        <taxon>Botryosphaeriaceae</taxon>
        <taxon>Macrophomina</taxon>
    </lineage>
</organism>
<accession>K2S0K8</accession>
<dbReference type="EMBL" id="AHHD01000286">
    <property type="protein sequence ID" value="EKG16019.1"/>
    <property type="molecule type" value="Genomic_DNA"/>
</dbReference>
<gene>
    <name evidence="1" type="ORF">MPH_06713</name>
</gene>
<name>K2S0K8_MACPH</name>
<dbReference type="Proteomes" id="UP000007129">
    <property type="component" value="Unassembled WGS sequence"/>
</dbReference>
<evidence type="ECO:0000313" key="2">
    <source>
        <dbReference type="Proteomes" id="UP000007129"/>
    </source>
</evidence>
<protein>
    <submittedName>
        <fullName evidence="1">Uncharacterized protein</fullName>
    </submittedName>
</protein>
<reference evidence="1 2" key="1">
    <citation type="journal article" date="2012" name="BMC Genomics">
        <title>Tools to kill: Genome of one of the most destructive plant pathogenic fungi Macrophomina phaseolina.</title>
        <authorList>
            <person name="Islam M.S."/>
            <person name="Haque M.S."/>
            <person name="Islam M.M."/>
            <person name="Emdad E.M."/>
            <person name="Halim A."/>
            <person name="Hossen Q.M.M."/>
            <person name="Hossain M.Z."/>
            <person name="Ahmed B."/>
            <person name="Rahim S."/>
            <person name="Rahman M.S."/>
            <person name="Alam M.M."/>
            <person name="Hou S."/>
            <person name="Wan X."/>
            <person name="Saito J.A."/>
            <person name="Alam M."/>
        </authorList>
    </citation>
    <scope>NUCLEOTIDE SEQUENCE [LARGE SCALE GENOMIC DNA]</scope>
    <source>
        <strain evidence="1 2">MS6</strain>
    </source>
</reference>
<evidence type="ECO:0000313" key="1">
    <source>
        <dbReference type="EMBL" id="EKG16019.1"/>
    </source>
</evidence>
<proteinExistence type="predicted"/>